<organism evidence="3 4">
    <name type="scientific">Molorchus minor</name>
    <dbReference type="NCBI Taxonomy" id="1323400"/>
    <lineage>
        <taxon>Eukaryota</taxon>
        <taxon>Metazoa</taxon>
        <taxon>Ecdysozoa</taxon>
        <taxon>Arthropoda</taxon>
        <taxon>Hexapoda</taxon>
        <taxon>Insecta</taxon>
        <taxon>Pterygota</taxon>
        <taxon>Neoptera</taxon>
        <taxon>Endopterygota</taxon>
        <taxon>Coleoptera</taxon>
        <taxon>Polyphaga</taxon>
        <taxon>Cucujiformia</taxon>
        <taxon>Chrysomeloidea</taxon>
        <taxon>Cerambycidae</taxon>
        <taxon>Lamiinae</taxon>
        <taxon>Monochamini</taxon>
        <taxon>Molorchus</taxon>
    </lineage>
</organism>
<evidence type="ECO:0000259" key="2">
    <source>
        <dbReference type="Pfam" id="PF07926"/>
    </source>
</evidence>
<accession>A0ABQ9JCZ4</accession>
<evidence type="ECO:0000313" key="4">
    <source>
        <dbReference type="Proteomes" id="UP001162164"/>
    </source>
</evidence>
<dbReference type="Proteomes" id="UP001162164">
    <property type="component" value="Unassembled WGS sequence"/>
</dbReference>
<evidence type="ECO:0000256" key="1">
    <source>
        <dbReference type="SAM" id="Coils"/>
    </source>
</evidence>
<dbReference type="Pfam" id="PF07926">
    <property type="entry name" value="TPR_MLP1_2"/>
    <property type="match status" value="1"/>
</dbReference>
<dbReference type="PANTHER" id="PTHR18898">
    <property type="entry name" value="NUCLEOPROTEIN TPR-RELATED"/>
    <property type="match status" value="1"/>
</dbReference>
<dbReference type="PANTHER" id="PTHR18898:SF2">
    <property type="entry name" value="NUCLEOPROTEIN TPR"/>
    <property type="match status" value="1"/>
</dbReference>
<reference evidence="3" key="1">
    <citation type="journal article" date="2023" name="Insect Mol. Biol.">
        <title>Genome sequencing provides insights into the evolution of gene families encoding plant cell wall-degrading enzymes in longhorned beetles.</title>
        <authorList>
            <person name="Shin N.R."/>
            <person name="Okamura Y."/>
            <person name="Kirsch R."/>
            <person name="Pauchet Y."/>
        </authorList>
    </citation>
    <scope>NUCLEOTIDE SEQUENCE</scope>
    <source>
        <strain evidence="3">MMC_N1</strain>
    </source>
</reference>
<feature type="coiled-coil region" evidence="1">
    <location>
        <begin position="115"/>
        <end position="149"/>
    </location>
</feature>
<evidence type="ECO:0000313" key="3">
    <source>
        <dbReference type="EMBL" id="KAJ8976056.1"/>
    </source>
</evidence>
<name>A0ABQ9JCZ4_9CUCU</name>
<dbReference type="EMBL" id="JAPWTJ010000732">
    <property type="protein sequence ID" value="KAJ8976056.1"/>
    <property type="molecule type" value="Genomic_DNA"/>
</dbReference>
<feature type="domain" description="Nucleoprotein TPR/MLP1-2" evidence="2">
    <location>
        <begin position="4"/>
        <end position="58"/>
    </location>
</feature>
<sequence>MKEELDKTLDMKIGTLDQYKKNWEKQEKLFQKEKEELENRFKDVDAQNSLLHDQIQALNTQLTILQNQTSDIQNQSSGDASFNRSFTEDTVNSPEQLLKIIKYLRQEKDIAVSKADIMEAEHSRLKSQFEMLTKQLEEAKATVELERQQSEVSVVSTAKHAEVLRKLETLNAITDSNRTLRLER</sequence>
<keyword evidence="1" id="KW-0175">Coiled coil</keyword>
<keyword evidence="4" id="KW-1185">Reference proteome</keyword>
<comment type="caution">
    <text evidence="3">The sequence shown here is derived from an EMBL/GenBank/DDBJ whole genome shotgun (WGS) entry which is preliminary data.</text>
</comment>
<feature type="coiled-coil region" evidence="1">
    <location>
        <begin position="16"/>
        <end position="75"/>
    </location>
</feature>
<protein>
    <recommendedName>
        <fullName evidence="2">Nucleoprotein TPR/MLP1-2 domain-containing protein</fullName>
    </recommendedName>
</protein>
<dbReference type="InterPro" id="IPR012929">
    <property type="entry name" value="Nucleoprot-TPR/MLP1-2_dom"/>
</dbReference>
<gene>
    <name evidence="3" type="ORF">NQ317_009246</name>
</gene>
<proteinExistence type="predicted"/>